<feature type="chain" id="PRO_5039074193" description="Lipocalin-like domain-containing protein" evidence="2">
    <location>
        <begin position="26"/>
        <end position="195"/>
    </location>
</feature>
<evidence type="ECO:0000313" key="3">
    <source>
        <dbReference type="EMBL" id="QZO01387.1"/>
    </source>
</evidence>
<reference evidence="3" key="1">
    <citation type="submission" date="2021-08" db="EMBL/GenBank/DDBJ databases">
        <authorList>
            <person name="Zhang H."/>
            <person name="Xu M."/>
            <person name="Yu Z."/>
            <person name="Yang L."/>
            <person name="Cai Y."/>
        </authorList>
    </citation>
    <scope>NUCLEOTIDE SEQUENCE</scope>
    <source>
        <strain evidence="3">CHL1</strain>
    </source>
</reference>
<protein>
    <recommendedName>
        <fullName evidence="5">Lipocalin-like domain-containing protein</fullName>
    </recommendedName>
</protein>
<dbReference type="KEGG" id="cmet:K6K41_07970"/>
<evidence type="ECO:0000313" key="4">
    <source>
        <dbReference type="Proteomes" id="UP000825701"/>
    </source>
</evidence>
<dbReference type="EMBL" id="CP081869">
    <property type="protein sequence ID" value="QZO01387.1"/>
    <property type="molecule type" value="Genomic_DNA"/>
</dbReference>
<name>A0A9E6RI12_9HYPH</name>
<evidence type="ECO:0008006" key="5">
    <source>
        <dbReference type="Google" id="ProtNLM"/>
    </source>
</evidence>
<evidence type="ECO:0000256" key="1">
    <source>
        <dbReference type="SAM" id="MobiDB-lite"/>
    </source>
</evidence>
<organism evidence="3 4">
    <name type="scientific">Chenggangzhangella methanolivorans</name>
    <dbReference type="NCBI Taxonomy" id="1437009"/>
    <lineage>
        <taxon>Bacteria</taxon>
        <taxon>Pseudomonadati</taxon>
        <taxon>Pseudomonadota</taxon>
        <taxon>Alphaproteobacteria</taxon>
        <taxon>Hyphomicrobiales</taxon>
        <taxon>Methylopilaceae</taxon>
        <taxon>Chenggangzhangella</taxon>
    </lineage>
</organism>
<sequence length="195" mass="20494">MRVLRPLGRALVIAAALAAAPGVHAQQGPRQKPTAKAPETKAPEPGSIKGFWKFGSTVIAVAEKPDPALGSCYVGMPVGASYVDFDDEGRLAIQFTSEMIAQRNGAPTELGKASFSGAALLRYGPNGEGRLEFVAKGAGFSGGAEHFFDSAFPVKDFSATLNGGLLNVQFKFAVDAFPGRCVFSVTGVYYKGVYR</sequence>
<accession>A0A9E6RI12</accession>
<feature type="signal peptide" evidence="2">
    <location>
        <begin position="1"/>
        <end position="25"/>
    </location>
</feature>
<feature type="region of interest" description="Disordered" evidence="1">
    <location>
        <begin position="23"/>
        <end position="47"/>
    </location>
</feature>
<dbReference type="RefSeq" id="WP_261404653.1">
    <property type="nucleotide sequence ID" value="NZ_CP081869.1"/>
</dbReference>
<gene>
    <name evidence="3" type="ORF">K6K41_07970</name>
</gene>
<evidence type="ECO:0000256" key="2">
    <source>
        <dbReference type="SAM" id="SignalP"/>
    </source>
</evidence>
<dbReference type="Proteomes" id="UP000825701">
    <property type="component" value="Chromosome"/>
</dbReference>
<proteinExistence type="predicted"/>
<keyword evidence="2" id="KW-0732">Signal</keyword>
<dbReference type="AlphaFoldDB" id="A0A9E6RI12"/>
<keyword evidence="4" id="KW-1185">Reference proteome</keyword>